<reference evidence="1" key="1">
    <citation type="journal article" date="2012" name="Nature">
        <title>The oyster genome reveals stress adaptation and complexity of shell formation.</title>
        <authorList>
            <person name="Zhang G."/>
            <person name="Fang X."/>
            <person name="Guo X."/>
            <person name="Li L."/>
            <person name="Luo R."/>
            <person name="Xu F."/>
            <person name="Yang P."/>
            <person name="Zhang L."/>
            <person name="Wang X."/>
            <person name="Qi H."/>
            <person name="Xiong Z."/>
            <person name="Que H."/>
            <person name="Xie Y."/>
            <person name="Holland P.W."/>
            <person name="Paps J."/>
            <person name="Zhu Y."/>
            <person name="Wu F."/>
            <person name="Chen Y."/>
            <person name="Wang J."/>
            <person name="Peng C."/>
            <person name="Meng J."/>
            <person name="Yang L."/>
            <person name="Liu J."/>
            <person name="Wen B."/>
            <person name="Zhang N."/>
            <person name="Huang Z."/>
            <person name="Zhu Q."/>
            <person name="Feng Y."/>
            <person name="Mount A."/>
            <person name="Hedgecock D."/>
            <person name="Xu Z."/>
            <person name="Liu Y."/>
            <person name="Domazet-Loso T."/>
            <person name="Du Y."/>
            <person name="Sun X."/>
            <person name="Zhang S."/>
            <person name="Liu B."/>
            <person name="Cheng P."/>
            <person name="Jiang X."/>
            <person name="Li J."/>
            <person name="Fan D."/>
            <person name="Wang W."/>
            <person name="Fu W."/>
            <person name="Wang T."/>
            <person name="Wang B."/>
            <person name="Zhang J."/>
            <person name="Peng Z."/>
            <person name="Li Y."/>
            <person name="Li N."/>
            <person name="Wang J."/>
            <person name="Chen M."/>
            <person name="He Y."/>
            <person name="Tan F."/>
            <person name="Song X."/>
            <person name="Zheng Q."/>
            <person name="Huang R."/>
            <person name="Yang H."/>
            <person name="Du X."/>
            <person name="Chen L."/>
            <person name="Yang M."/>
            <person name="Gaffney P.M."/>
            <person name="Wang S."/>
            <person name="Luo L."/>
            <person name="She Z."/>
            <person name="Ming Y."/>
            <person name="Huang W."/>
            <person name="Zhang S."/>
            <person name="Huang B."/>
            <person name="Zhang Y."/>
            <person name="Qu T."/>
            <person name="Ni P."/>
            <person name="Miao G."/>
            <person name="Wang J."/>
            <person name="Wang Q."/>
            <person name="Steinberg C.E."/>
            <person name="Wang H."/>
            <person name="Li N."/>
            <person name="Qian L."/>
            <person name="Zhang G."/>
            <person name="Li Y."/>
            <person name="Yang H."/>
            <person name="Liu X."/>
            <person name="Wang J."/>
            <person name="Yin Y."/>
            <person name="Wang J."/>
        </authorList>
    </citation>
    <scope>NUCLEOTIDE SEQUENCE [LARGE SCALE GENOMIC DNA]</scope>
    <source>
        <strain evidence="1">05x7-T-G4-1.051#20</strain>
    </source>
</reference>
<dbReference type="PROSITE" id="PS51257">
    <property type="entry name" value="PROKAR_LIPOPROTEIN"/>
    <property type="match status" value="1"/>
</dbReference>
<organism evidence="1">
    <name type="scientific">Magallana gigas</name>
    <name type="common">Pacific oyster</name>
    <name type="synonym">Crassostrea gigas</name>
    <dbReference type="NCBI Taxonomy" id="29159"/>
    <lineage>
        <taxon>Eukaryota</taxon>
        <taxon>Metazoa</taxon>
        <taxon>Spiralia</taxon>
        <taxon>Lophotrochozoa</taxon>
        <taxon>Mollusca</taxon>
        <taxon>Bivalvia</taxon>
        <taxon>Autobranchia</taxon>
        <taxon>Pteriomorphia</taxon>
        <taxon>Ostreida</taxon>
        <taxon>Ostreoidea</taxon>
        <taxon>Ostreidae</taxon>
        <taxon>Magallana</taxon>
    </lineage>
</organism>
<sequence>MITDRLPSTGPISVVNIVIFIQFSTSCLIVLMSILTLRIYDNHQTEKPVSKSWTKFVRLMYILASRKHPSKSKVHPVEEIENLGDEVSRKDDTEDCQRKDKRVDQETPTWKEISRIINKLCFSITFTMLLVQAFVSLCLIFRVF</sequence>
<name>K1P754_MAGGI</name>
<dbReference type="HOGENOM" id="CLU_1798307_0_0_1"/>
<dbReference type="EMBL" id="JH822958">
    <property type="protein sequence ID" value="EKC17413.1"/>
    <property type="molecule type" value="Genomic_DNA"/>
</dbReference>
<protein>
    <submittedName>
        <fullName evidence="1">Uncharacterized protein</fullName>
    </submittedName>
</protein>
<evidence type="ECO:0000313" key="1">
    <source>
        <dbReference type="EMBL" id="EKC17413.1"/>
    </source>
</evidence>
<dbReference type="InParanoid" id="K1P754"/>
<gene>
    <name evidence="1" type="ORF">CGI_10000885</name>
</gene>
<dbReference type="AlphaFoldDB" id="K1P754"/>
<proteinExistence type="predicted"/>
<accession>K1P754</accession>